<protein>
    <submittedName>
        <fullName evidence="2">E3 SUMO-protein ligase ZBED1</fullName>
    </submittedName>
</protein>
<organism evidence="2 3">
    <name type="scientific">Labeo rohita</name>
    <name type="common">Indian major carp</name>
    <name type="synonym">Cyprinus rohita</name>
    <dbReference type="NCBI Taxonomy" id="84645"/>
    <lineage>
        <taxon>Eukaryota</taxon>
        <taxon>Metazoa</taxon>
        <taxon>Chordata</taxon>
        <taxon>Craniata</taxon>
        <taxon>Vertebrata</taxon>
        <taxon>Euteleostomi</taxon>
        <taxon>Actinopterygii</taxon>
        <taxon>Neopterygii</taxon>
        <taxon>Teleostei</taxon>
        <taxon>Ostariophysi</taxon>
        <taxon>Cypriniformes</taxon>
        <taxon>Cyprinidae</taxon>
        <taxon>Labeoninae</taxon>
        <taxon>Labeonini</taxon>
        <taxon>Labeo</taxon>
    </lineage>
</organism>
<evidence type="ECO:0000313" key="2">
    <source>
        <dbReference type="EMBL" id="KAI2644046.1"/>
    </source>
</evidence>
<dbReference type="Proteomes" id="UP000830375">
    <property type="component" value="Unassembled WGS sequence"/>
</dbReference>
<dbReference type="SUPFAM" id="SSF53098">
    <property type="entry name" value="Ribonuclease H-like"/>
    <property type="match status" value="1"/>
</dbReference>
<proteinExistence type="predicted"/>
<keyword evidence="3" id="KW-1185">Reference proteome</keyword>
<name>A0ABQ8KZZ6_LABRO</name>
<accession>A0ABQ8KZZ6</accession>
<evidence type="ECO:0000313" key="3">
    <source>
        <dbReference type="Proteomes" id="UP000830375"/>
    </source>
</evidence>
<feature type="region of interest" description="Disordered" evidence="1">
    <location>
        <begin position="111"/>
        <end position="136"/>
    </location>
</feature>
<reference evidence="2 3" key="1">
    <citation type="submission" date="2022-01" db="EMBL/GenBank/DDBJ databases">
        <title>A high-quality chromosome-level genome assembly of rohu carp, Labeo rohita.</title>
        <authorList>
            <person name="Arick M.A. II"/>
            <person name="Hsu C.-Y."/>
            <person name="Magbanua Z."/>
            <person name="Pechanova O."/>
            <person name="Grover C."/>
            <person name="Miller E."/>
            <person name="Thrash A."/>
            <person name="Ezzel L."/>
            <person name="Alam S."/>
            <person name="Benzie J."/>
            <person name="Hamilton M."/>
            <person name="Karsi A."/>
            <person name="Lawrence M.L."/>
            <person name="Peterson D.G."/>
        </authorList>
    </citation>
    <scope>NUCLEOTIDE SEQUENCE [LARGE SCALE GENOMIC DNA]</scope>
    <source>
        <strain evidence="3">BAU-BD-2019</strain>
        <tissue evidence="2">Blood</tissue>
    </source>
</reference>
<dbReference type="GO" id="GO:0016874">
    <property type="term" value="F:ligase activity"/>
    <property type="evidence" value="ECO:0007669"/>
    <property type="project" value="UniProtKB-KW"/>
</dbReference>
<gene>
    <name evidence="2" type="ORF">H4Q32_027055</name>
</gene>
<sequence length="203" mass="23908">MFEEFVQLIRVLYTSTLCVSCEKNATCGQIIPILQKLEEHFTMKDEDTMFVASIKEKVWENLSQRYQNDDIQAFLHEATAMDPRFKGRSVSDETWDRLRRKAIESNVRPTTGLSVEMTDTEHQEKEESEGEDEKMEETIVPLHIKRSALEELFSEEDRDDQVDLEVERYKSLPPIPMAEDPVMWWWEKRDELPLLTNIATSYL</sequence>
<comment type="caution">
    <text evidence="2">The sequence shown here is derived from an EMBL/GenBank/DDBJ whole genome shotgun (WGS) entry which is preliminary data.</text>
</comment>
<dbReference type="InterPro" id="IPR012337">
    <property type="entry name" value="RNaseH-like_sf"/>
</dbReference>
<evidence type="ECO:0000256" key="1">
    <source>
        <dbReference type="SAM" id="MobiDB-lite"/>
    </source>
</evidence>
<keyword evidence="2" id="KW-0436">Ligase</keyword>
<dbReference type="EMBL" id="JACTAM010002650">
    <property type="protein sequence ID" value="KAI2644046.1"/>
    <property type="molecule type" value="Genomic_DNA"/>
</dbReference>
<feature type="compositionally biased region" description="Acidic residues" evidence="1">
    <location>
        <begin position="126"/>
        <end position="135"/>
    </location>
</feature>